<feature type="non-terminal residue" evidence="1">
    <location>
        <position position="195"/>
    </location>
</feature>
<gene>
    <name evidence="1" type="ORF">RPERSI_LOCUS30756</name>
</gene>
<accession>A0ACA9SG03</accession>
<protein>
    <submittedName>
        <fullName evidence="1">20286_t:CDS:1</fullName>
    </submittedName>
</protein>
<evidence type="ECO:0000313" key="2">
    <source>
        <dbReference type="Proteomes" id="UP000789920"/>
    </source>
</evidence>
<evidence type="ECO:0000313" key="1">
    <source>
        <dbReference type="EMBL" id="CAG8838655.1"/>
    </source>
</evidence>
<dbReference type="Proteomes" id="UP000789920">
    <property type="component" value="Unassembled WGS sequence"/>
</dbReference>
<comment type="caution">
    <text evidence="1">The sequence shown here is derived from an EMBL/GenBank/DDBJ whole genome shotgun (WGS) entry which is preliminary data.</text>
</comment>
<organism evidence="1 2">
    <name type="scientific">Racocetra persica</name>
    <dbReference type="NCBI Taxonomy" id="160502"/>
    <lineage>
        <taxon>Eukaryota</taxon>
        <taxon>Fungi</taxon>
        <taxon>Fungi incertae sedis</taxon>
        <taxon>Mucoromycota</taxon>
        <taxon>Glomeromycotina</taxon>
        <taxon>Glomeromycetes</taxon>
        <taxon>Diversisporales</taxon>
        <taxon>Gigasporaceae</taxon>
        <taxon>Racocetra</taxon>
    </lineage>
</organism>
<name>A0ACA9SG03_9GLOM</name>
<reference evidence="1" key="1">
    <citation type="submission" date="2021-06" db="EMBL/GenBank/DDBJ databases">
        <authorList>
            <person name="Kallberg Y."/>
            <person name="Tangrot J."/>
            <person name="Rosling A."/>
        </authorList>
    </citation>
    <scope>NUCLEOTIDE SEQUENCE</scope>
    <source>
        <strain evidence="1">MA461A</strain>
    </source>
</reference>
<feature type="non-terminal residue" evidence="1">
    <location>
        <position position="1"/>
    </location>
</feature>
<keyword evidence="2" id="KW-1185">Reference proteome</keyword>
<sequence>TWQQHQKNHPQHITNSIIQKLNTFNGHSNFDDENVIDYFNTQLDQSNFDDENEIYSDTQMNEFEDHNEGSINMAETSLYTEIIENSLQEYNESAPNKTLVYKPKRLSTLQLDHLSMDDQSDDNNKFNSSNQSKQGSDSNQSDENNNSDQDEYDIYEEIDINEETDNEDYERIKLSSLLNANSRLPDTFPELSYNP</sequence>
<dbReference type="EMBL" id="CAJVQC010121200">
    <property type="protein sequence ID" value="CAG8838655.1"/>
    <property type="molecule type" value="Genomic_DNA"/>
</dbReference>
<proteinExistence type="predicted"/>